<gene>
    <name evidence="7" type="ORF">FA14DRAFT_108084</name>
</gene>
<dbReference type="AlphaFoldDB" id="A0A316VDE6"/>
<dbReference type="SUPFAM" id="SSF103473">
    <property type="entry name" value="MFS general substrate transporter"/>
    <property type="match status" value="1"/>
</dbReference>
<dbReference type="InterPro" id="IPR011701">
    <property type="entry name" value="MFS"/>
</dbReference>
<dbReference type="Pfam" id="PF07690">
    <property type="entry name" value="MFS_1"/>
    <property type="match status" value="1"/>
</dbReference>
<evidence type="ECO:0000256" key="3">
    <source>
        <dbReference type="ARBA" id="ARBA00022989"/>
    </source>
</evidence>
<dbReference type="STRING" id="1280837.A0A316VDE6"/>
<keyword evidence="2 5" id="KW-0812">Transmembrane</keyword>
<dbReference type="PANTHER" id="PTHR23501:SF102">
    <property type="entry name" value="DRUG TRANSPORTER, PUTATIVE (AFU_ORTHOLOGUE AFUA_3G08530)-RELATED"/>
    <property type="match status" value="1"/>
</dbReference>
<dbReference type="OrthoDB" id="3437016at2759"/>
<accession>A0A316VDE6</accession>
<feature type="non-terminal residue" evidence="7">
    <location>
        <position position="503"/>
    </location>
</feature>
<dbReference type="InterPro" id="IPR020846">
    <property type="entry name" value="MFS_dom"/>
</dbReference>
<feature type="transmembrane region" description="Helical" evidence="5">
    <location>
        <begin position="271"/>
        <end position="295"/>
    </location>
</feature>
<dbReference type="EMBL" id="KZ819603">
    <property type="protein sequence ID" value="PWN35592.1"/>
    <property type="molecule type" value="Genomic_DNA"/>
</dbReference>
<evidence type="ECO:0000256" key="4">
    <source>
        <dbReference type="ARBA" id="ARBA00023136"/>
    </source>
</evidence>
<feature type="transmembrane region" description="Helical" evidence="5">
    <location>
        <begin position="339"/>
        <end position="358"/>
    </location>
</feature>
<dbReference type="InParanoid" id="A0A316VDE6"/>
<feature type="non-terminal residue" evidence="7">
    <location>
        <position position="1"/>
    </location>
</feature>
<protein>
    <submittedName>
        <fullName evidence="7">MFS general substrate transporter</fullName>
    </submittedName>
</protein>
<evidence type="ECO:0000313" key="7">
    <source>
        <dbReference type="EMBL" id="PWN35592.1"/>
    </source>
</evidence>
<feature type="transmembrane region" description="Helical" evidence="5">
    <location>
        <begin position="73"/>
        <end position="90"/>
    </location>
</feature>
<dbReference type="InterPro" id="IPR005829">
    <property type="entry name" value="Sugar_transporter_CS"/>
</dbReference>
<dbReference type="InterPro" id="IPR036259">
    <property type="entry name" value="MFS_trans_sf"/>
</dbReference>
<dbReference type="Proteomes" id="UP000245771">
    <property type="component" value="Unassembled WGS sequence"/>
</dbReference>
<dbReference type="GeneID" id="37017610"/>
<feature type="transmembrane region" description="Helical" evidence="5">
    <location>
        <begin position="364"/>
        <end position="383"/>
    </location>
</feature>
<dbReference type="GO" id="GO:0022857">
    <property type="term" value="F:transmembrane transporter activity"/>
    <property type="evidence" value="ECO:0007669"/>
    <property type="project" value="InterPro"/>
</dbReference>
<dbReference type="RefSeq" id="XP_025355894.1">
    <property type="nucleotide sequence ID" value="XM_025495829.1"/>
</dbReference>
<evidence type="ECO:0000256" key="1">
    <source>
        <dbReference type="ARBA" id="ARBA00004141"/>
    </source>
</evidence>
<evidence type="ECO:0000256" key="5">
    <source>
        <dbReference type="SAM" id="Phobius"/>
    </source>
</evidence>
<keyword evidence="8" id="KW-1185">Reference proteome</keyword>
<feature type="transmembrane region" description="Helical" evidence="5">
    <location>
        <begin position="161"/>
        <end position="178"/>
    </location>
</feature>
<dbReference type="Gene3D" id="1.20.1250.20">
    <property type="entry name" value="MFS general substrate transporter like domains"/>
    <property type="match status" value="1"/>
</dbReference>
<feature type="domain" description="Major facilitator superfamily (MFS) profile" evidence="6">
    <location>
        <begin position="8"/>
        <end position="497"/>
    </location>
</feature>
<dbReference type="Gene3D" id="1.20.1720.10">
    <property type="entry name" value="Multidrug resistance protein D"/>
    <property type="match status" value="1"/>
</dbReference>
<proteinExistence type="predicted"/>
<evidence type="ECO:0000259" key="6">
    <source>
        <dbReference type="PROSITE" id="PS50850"/>
    </source>
</evidence>
<feature type="transmembrane region" description="Helical" evidence="5">
    <location>
        <begin position="475"/>
        <end position="492"/>
    </location>
</feature>
<name>A0A316VDE6_9BASI</name>
<reference evidence="7 8" key="1">
    <citation type="journal article" date="2018" name="Mol. Biol. Evol.">
        <title>Broad Genomic Sampling Reveals a Smut Pathogenic Ancestry of the Fungal Clade Ustilaginomycotina.</title>
        <authorList>
            <person name="Kijpornyongpan T."/>
            <person name="Mondo S.J."/>
            <person name="Barry K."/>
            <person name="Sandor L."/>
            <person name="Lee J."/>
            <person name="Lipzen A."/>
            <person name="Pangilinan J."/>
            <person name="LaButti K."/>
            <person name="Hainaut M."/>
            <person name="Henrissat B."/>
            <person name="Grigoriev I.V."/>
            <person name="Spatafora J.W."/>
            <person name="Aime M.C."/>
        </authorList>
    </citation>
    <scope>NUCLEOTIDE SEQUENCE [LARGE SCALE GENOMIC DNA]</scope>
    <source>
        <strain evidence="7 8">MCA 3882</strain>
    </source>
</reference>
<dbReference type="PROSITE" id="PS50850">
    <property type="entry name" value="MFS"/>
    <property type="match status" value="1"/>
</dbReference>
<organism evidence="7 8">
    <name type="scientific">Meira miltonrushii</name>
    <dbReference type="NCBI Taxonomy" id="1280837"/>
    <lineage>
        <taxon>Eukaryota</taxon>
        <taxon>Fungi</taxon>
        <taxon>Dikarya</taxon>
        <taxon>Basidiomycota</taxon>
        <taxon>Ustilaginomycotina</taxon>
        <taxon>Exobasidiomycetes</taxon>
        <taxon>Exobasidiales</taxon>
        <taxon>Brachybasidiaceae</taxon>
        <taxon>Meira</taxon>
    </lineage>
</organism>
<dbReference type="GO" id="GO:0005886">
    <property type="term" value="C:plasma membrane"/>
    <property type="evidence" value="ECO:0007669"/>
    <property type="project" value="TreeGrafter"/>
</dbReference>
<keyword evidence="4 5" id="KW-0472">Membrane</keyword>
<feature type="transmembrane region" description="Helical" evidence="5">
    <location>
        <begin position="132"/>
        <end position="155"/>
    </location>
</feature>
<evidence type="ECO:0000256" key="2">
    <source>
        <dbReference type="ARBA" id="ARBA00022692"/>
    </source>
</evidence>
<dbReference type="PANTHER" id="PTHR23501">
    <property type="entry name" value="MAJOR FACILITATOR SUPERFAMILY"/>
    <property type="match status" value="1"/>
</dbReference>
<feature type="transmembrane region" description="Helical" evidence="5">
    <location>
        <begin position="7"/>
        <end position="30"/>
    </location>
</feature>
<dbReference type="PROSITE" id="PS00216">
    <property type="entry name" value="SUGAR_TRANSPORT_1"/>
    <property type="match status" value="1"/>
</dbReference>
<evidence type="ECO:0000313" key="8">
    <source>
        <dbReference type="Proteomes" id="UP000245771"/>
    </source>
</evidence>
<feature type="transmembrane region" description="Helical" evidence="5">
    <location>
        <begin position="199"/>
        <end position="216"/>
    </location>
</feature>
<feature type="transmembrane region" description="Helical" evidence="5">
    <location>
        <begin position="228"/>
        <end position="250"/>
    </location>
</feature>
<comment type="subcellular location">
    <subcellularLocation>
        <location evidence="1">Membrane</location>
        <topology evidence="1">Multi-pass membrane protein</topology>
    </subcellularLocation>
</comment>
<keyword evidence="3 5" id="KW-1133">Transmembrane helix</keyword>
<sequence>KPIRFWLIFGSLMAVTCLTAVDMTIISTTLPTIVEELPASNISGSWVTSSFLLTTTAFQPFMGGLSDVVGRRIAIVIAVLLFMGGSALAAKAETMLILVIGRGVQGVGGGGIQTIAEIVLSDLTTLRERGIFVGLVSLIFAVSTFIAPVLGGFFSEHNWRLVFWINLPIGVVALALIIPTMKLKTPTMPFWAKIHRMDIGANLILLASVVAILVALTEGGITHPWSSWRIWVPFTTGWLGMILFFAIEFIPNRFSPDPVLPKRLFANRTAATCFLMTFVHGLLTYGLIYLLPIYFQSVKSASPLHSAVQIFPATAPGPFSAILAGILMANSGKYRMQIWIWWSITLAGCGLLCLLDSNTPTYQWVLFQLVPGFGVGALFTLTLPPIQASLPVEELAHATATFAFCRSFGSVWGIALGTNVFISVVNTKLSQIQGLAEFGLNGTTALGFTTNLQKLPEQFQLPAQNAFMSAIRTSIYVFCPAAFIGLLISFFIDELPLPDFNES</sequence>